<dbReference type="SUPFAM" id="SSF56399">
    <property type="entry name" value="ADP-ribosylation"/>
    <property type="match status" value="1"/>
</dbReference>
<evidence type="ECO:0000259" key="2">
    <source>
        <dbReference type="Pfam" id="PF04233"/>
    </source>
</evidence>
<keyword evidence="4" id="KW-1185">Reference proteome</keyword>
<dbReference type="PROSITE" id="PS51996">
    <property type="entry name" value="TR_MART"/>
    <property type="match status" value="1"/>
</dbReference>
<evidence type="ECO:0000313" key="3">
    <source>
        <dbReference type="EMBL" id="MBM7550527.1"/>
    </source>
</evidence>
<accession>A0ABS2MKI6</accession>
<proteinExistence type="predicted"/>
<dbReference type="RefSeq" id="WP_239541080.1">
    <property type="nucleotide sequence ID" value="NZ_JAFBDH010000005.1"/>
</dbReference>
<evidence type="ECO:0000313" key="4">
    <source>
        <dbReference type="Proteomes" id="UP000720595"/>
    </source>
</evidence>
<reference evidence="3 4" key="1">
    <citation type="submission" date="2021-01" db="EMBL/GenBank/DDBJ databases">
        <title>Genomic Encyclopedia of Type Strains, Phase IV (KMG-IV): sequencing the most valuable type-strain genomes for metagenomic binning, comparative biology and taxonomic classification.</title>
        <authorList>
            <person name="Goeker M."/>
        </authorList>
    </citation>
    <scope>NUCLEOTIDE SEQUENCE [LARGE SCALE GENOMIC DNA]</scope>
    <source>
        <strain evidence="3 4">DSM 21461</strain>
    </source>
</reference>
<evidence type="ECO:0000259" key="1">
    <source>
        <dbReference type="Pfam" id="PF03496"/>
    </source>
</evidence>
<name>A0ABS2MKI6_9FIRM</name>
<dbReference type="InterPro" id="IPR003540">
    <property type="entry name" value="ADP-ribosyltransferase"/>
</dbReference>
<gene>
    <name evidence="3" type="ORF">JOD41_001264</name>
</gene>
<dbReference type="Proteomes" id="UP000720595">
    <property type="component" value="Unassembled WGS sequence"/>
</dbReference>
<dbReference type="EMBL" id="JAFBDH010000005">
    <property type="protein sequence ID" value="MBM7550527.1"/>
    <property type="molecule type" value="Genomic_DNA"/>
</dbReference>
<comment type="caution">
    <text evidence="3">The sequence shown here is derived from an EMBL/GenBank/DDBJ whole genome shotgun (WGS) entry which is preliminary data.</text>
</comment>
<feature type="domain" description="ADP ribosyltransferase" evidence="1">
    <location>
        <begin position="341"/>
        <end position="543"/>
    </location>
</feature>
<dbReference type="NCBIfam" id="TIGR01641">
    <property type="entry name" value="phageSPP1_gp7"/>
    <property type="match status" value="1"/>
</dbReference>
<organism evidence="3 4">
    <name type="scientific">Peptoniphilus gorbachii</name>
    <dbReference type="NCBI Taxonomy" id="411567"/>
    <lineage>
        <taxon>Bacteria</taxon>
        <taxon>Bacillati</taxon>
        <taxon>Bacillota</taxon>
        <taxon>Tissierellia</taxon>
        <taxon>Tissierellales</taxon>
        <taxon>Peptoniphilaceae</taxon>
        <taxon>Peptoniphilus</taxon>
    </lineage>
</organism>
<sequence length="705" mass="82602">MTDYWKNRFIKSTKDVFDSDEEYVKEIFKIYESTIEDLDSEIFKLLNSMEDVSMAEAKKLLNKYEIRSFKSGLDEFRKASKGFISPDVEKELDIVSRRVRISRLQAMQVSMKSKVATLLNKEQKKLFAHLSNKFTSSYYKDLYELQRITGYKNINSLSKDFVNNILNTSWTNDGENFSDRIWKRKDKLLNTLDTELRQGLITGKKPDEITKVISDKLKVSKSNAKRLVLTESSAIHSQSRKAMYERMGVEKYEVVATLDLRTSDICRKLDGKVFDVKDYERGVTAPPYHVYCRSTTVPYYDDDIQTEIENTRMARDPETEKSLRVEDLTYKEWYKKYVEKLPNNNQEGDTPNVPKEQILKYTEAETKEAIEEYVSGDGMWINNKLRGIGEIADYPLNEDDKIYLEKLDQATQSQIVKEKTLYRSVDISSIIGDISDSEYDDLKSAYIYNNKSKPAQEAINKYLKNIEGKEIVDKGFISTTKDKEIALDFQDFTGSSKPCVIEFNVPNGVHGIDLKEFDIADMEQKEVLLARNQKFVIREVRQEQGQFYFKADLLTEKVYNDNVIDYVSGAITDSYSKEARNHAQLYYEEIRKQKTDIDRISKNTGYDKKLIEEIKNYLFYDEHDIYGIKKRFDPDFSIAQSWQRLAQDEMEQHDLTLINHEIMERRLIAKGLTQDEAHKIASKKYNYRKESSEYYAKIKKRRKKE</sequence>
<dbReference type="Gene3D" id="3.90.176.10">
    <property type="entry name" value="Toxin ADP-ribosyltransferase, Chain A, domain 1"/>
    <property type="match status" value="1"/>
</dbReference>
<dbReference type="Pfam" id="PF04233">
    <property type="entry name" value="Phage_Mu_F"/>
    <property type="match status" value="1"/>
</dbReference>
<feature type="domain" description="Phage head morphogenesis" evidence="2">
    <location>
        <begin position="191"/>
        <end position="296"/>
    </location>
</feature>
<dbReference type="InterPro" id="IPR006528">
    <property type="entry name" value="Phage_head_morphogenesis_dom"/>
</dbReference>
<dbReference type="Pfam" id="PF03496">
    <property type="entry name" value="ADPrib_exo_Tox"/>
    <property type="match status" value="1"/>
</dbReference>
<protein>
    <submittedName>
        <fullName evidence="3">SPP1 gp7 family putative phage head morphogenesis protein</fullName>
    </submittedName>
</protein>